<name>A0ACB7PP46_9PEZI</name>
<keyword evidence="2" id="KW-1185">Reference proteome</keyword>
<evidence type="ECO:0000313" key="1">
    <source>
        <dbReference type="EMBL" id="KAH6650989.1"/>
    </source>
</evidence>
<dbReference type="Proteomes" id="UP000724584">
    <property type="component" value="Unassembled WGS sequence"/>
</dbReference>
<evidence type="ECO:0000313" key="2">
    <source>
        <dbReference type="Proteomes" id="UP000724584"/>
    </source>
</evidence>
<gene>
    <name evidence="1" type="ORF">F5144DRAFT_558076</name>
</gene>
<protein>
    <submittedName>
        <fullName evidence="1">Uncharacterized protein</fullName>
    </submittedName>
</protein>
<comment type="caution">
    <text evidence="1">The sequence shown here is derived from an EMBL/GenBank/DDBJ whole genome shotgun (WGS) entry which is preliminary data.</text>
</comment>
<dbReference type="EMBL" id="JAGIZQ010000001">
    <property type="protein sequence ID" value="KAH6650989.1"/>
    <property type="molecule type" value="Genomic_DNA"/>
</dbReference>
<sequence>MSMSLDEIRNVILLFSNPSWKGASTVSSTVIRNITALSSQMAYSARFAGNTTTLSTRLAPVANGIVAGLLFVPDLSFGDSCILETASHVPLSVVRQANLPPMNYHLIAIAPWVNGRCAEAYLDAARSAPVRAFLFYKPGTGSGAPPSTDSTEWHIDGGHSWMTRTNWPVYAVSGMVGEVMMQHLSLYSGNVTEVPFGRNISERYLADPEDYLRIWTELDLSTPPSGLETWAYVLIIIGVLLTVITSTSILMHAVQAWRRVGLRRRVVAGEVNLEAMGIKHLTVPQSHIKKFPLFTYHYEPDAASPPSSPRPARITRARRRSGGTDLAEGIAASRAAQSATVSDFGMSSPFTASTTATDYQPNCEICLERYENRVTVIRELPCGHIFHPECIDQFLHEISSLCPICKASMLPEGYCPKVTNDMVRRERAISRLRGHVEVQDDSEETVPAKRQGRWATTKSSLFGGRGAGMSSTSTELKETKPKPKKKPPQPIRLQLRPPNSQAAADADAGADVNANTQTATTELARERMRELAGYEPDYGGTGITRWQRIRTRIFPGFS</sequence>
<organism evidence="1 2">
    <name type="scientific">Chaetomium tenue</name>
    <dbReference type="NCBI Taxonomy" id="1854479"/>
    <lineage>
        <taxon>Eukaryota</taxon>
        <taxon>Fungi</taxon>
        <taxon>Dikarya</taxon>
        <taxon>Ascomycota</taxon>
        <taxon>Pezizomycotina</taxon>
        <taxon>Sordariomycetes</taxon>
        <taxon>Sordariomycetidae</taxon>
        <taxon>Sordariales</taxon>
        <taxon>Chaetomiaceae</taxon>
        <taxon>Chaetomium</taxon>
    </lineage>
</organism>
<accession>A0ACB7PP46</accession>
<reference evidence="1 2" key="1">
    <citation type="journal article" date="2021" name="Nat. Commun.">
        <title>Genetic determinants of endophytism in the Arabidopsis root mycobiome.</title>
        <authorList>
            <person name="Mesny F."/>
            <person name="Miyauchi S."/>
            <person name="Thiergart T."/>
            <person name="Pickel B."/>
            <person name="Atanasova L."/>
            <person name="Karlsson M."/>
            <person name="Huettel B."/>
            <person name="Barry K.W."/>
            <person name="Haridas S."/>
            <person name="Chen C."/>
            <person name="Bauer D."/>
            <person name="Andreopoulos W."/>
            <person name="Pangilinan J."/>
            <person name="LaButti K."/>
            <person name="Riley R."/>
            <person name="Lipzen A."/>
            <person name="Clum A."/>
            <person name="Drula E."/>
            <person name="Henrissat B."/>
            <person name="Kohler A."/>
            <person name="Grigoriev I.V."/>
            <person name="Martin F.M."/>
            <person name="Hacquard S."/>
        </authorList>
    </citation>
    <scope>NUCLEOTIDE SEQUENCE [LARGE SCALE GENOMIC DNA]</scope>
    <source>
        <strain evidence="1 2">MPI-SDFR-AT-0079</strain>
    </source>
</reference>
<proteinExistence type="predicted"/>